<keyword evidence="1" id="KW-0805">Transcription regulation</keyword>
<gene>
    <name evidence="6" type="ORF">VW23_012635</name>
</gene>
<dbReference type="PROSITE" id="PS50977">
    <property type="entry name" value="HTH_TETR_2"/>
    <property type="match status" value="1"/>
</dbReference>
<dbReference type="EMBL" id="LAJE02000082">
    <property type="protein sequence ID" value="OEO32222.1"/>
    <property type="molecule type" value="Genomic_DNA"/>
</dbReference>
<organism evidence="6 7">
    <name type="scientific">Devosia insulae DS-56</name>
    <dbReference type="NCBI Taxonomy" id="1116389"/>
    <lineage>
        <taxon>Bacteria</taxon>
        <taxon>Pseudomonadati</taxon>
        <taxon>Pseudomonadota</taxon>
        <taxon>Alphaproteobacteria</taxon>
        <taxon>Hyphomicrobiales</taxon>
        <taxon>Devosiaceae</taxon>
        <taxon>Devosia</taxon>
    </lineage>
</organism>
<proteinExistence type="predicted"/>
<feature type="DNA-binding region" description="H-T-H motif" evidence="4">
    <location>
        <begin position="44"/>
        <end position="63"/>
    </location>
</feature>
<dbReference type="AlphaFoldDB" id="A0A1E5XUG5"/>
<dbReference type="PRINTS" id="PR00455">
    <property type="entry name" value="HTHTETR"/>
</dbReference>
<evidence type="ECO:0000256" key="3">
    <source>
        <dbReference type="ARBA" id="ARBA00023163"/>
    </source>
</evidence>
<protein>
    <recommendedName>
        <fullName evidence="5">HTH tetR-type domain-containing protein</fullName>
    </recommendedName>
</protein>
<comment type="caution">
    <text evidence="6">The sequence shown here is derived from an EMBL/GenBank/DDBJ whole genome shotgun (WGS) entry which is preliminary data.</text>
</comment>
<keyword evidence="2 4" id="KW-0238">DNA-binding</keyword>
<evidence type="ECO:0000259" key="5">
    <source>
        <dbReference type="PROSITE" id="PS50977"/>
    </source>
</evidence>
<dbReference type="PANTHER" id="PTHR30055:SF234">
    <property type="entry name" value="HTH-TYPE TRANSCRIPTIONAL REGULATOR BETI"/>
    <property type="match status" value="1"/>
</dbReference>
<dbReference type="SUPFAM" id="SSF46689">
    <property type="entry name" value="Homeodomain-like"/>
    <property type="match status" value="1"/>
</dbReference>
<name>A0A1E5XUG5_9HYPH</name>
<evidence type="ECO:0000256" key="1">
    <source>
        <dbReference type="ARBA" id="ARBA00023015"/>
    </source>
</evidence>
<dbReference type="InterPro" id="IPR009057">
    <property type="entry name" value="Homeodomain-like_sf"/>
</dbReference>
<dbReference type="RefSeq" id="WP_069908622.1">
    <property type="nucleotide sequence ID" value="NZ_LAJE02000082.1"/>
</dbReference>
<keyword evidence="7" id="KW-1185">Reference proteome</keyword>
<dbReference type="Gene3D" id="1.10.357.10">
    <property type="entry name" value="Tetracycline Repressor, domain 2"/>
    <property type="match status" value="1"/>
</dbReference>
<accession>A0A1E5XUG5</accession>
<evidence type="ECO:0000313" key="7">
    <source>
        <dbReference type="Proteomes" id="UP000095463"/>
    </source>
</evidence>
<evidence type="ECO:0000313" key="6">
    <source>
        <dbReference type="EMBL" id="OEO32222.1"/>
    </source>
</evidence>
<keyword evidence="3" id="KW-0804">Transcription</keyword>
<dbReference type="InterPro" id="IPR001647">
    <property type="entry name" value="HTH_TetR"/>
</dbReference>
<dbReference type="InterPro" id="IPR050109">
    <property type="entry name" value="HTH-type_TetR-like_transc_reg"/>
</dbReference>
<dbReference type="GO" id="GO:0000976">
    <property type="term" value="F:transcription cis-regulatory region binding"/>
    <property type="evidence" value="ECO:0007669"/>
    <property type="project" value="TreeGrafter"/>
</dbReference>
<dbReference type="GO" id="GO:0003700">
    <property type="term" value="F:DNA-binding transcription factor activity"/>
    <property type="evidence" value="ECO:0007669"/>
    <property type="project" value="TreeGrafter"/>
</dbReference>
<evidence type="ECO:0000256" key="4">
    <source>
        <dbReference type="PROSITE-ProRule" id="PRU00335"/>
    </source>
</evidence>
<feature type="domain" description="HTH tetR-type" evidence="5">
    <location>
        <begin position="21"/>
        <end position="81"/>
    </location>
</feature>
<sequence length="215" mass="23009">MTEQPEPRRKYRSRLRQQQAADTRGAIVAAARQLFIANGWQGTTIAAVARAAGVSAESVYAVFGNKSALLLGVVQAAVRRGDPATPLVEQAGPRAVAAAHDQAEMLRLFARDIAQVLSAVADIVAVLRVAAETDPEMAKVYDAIHAGRRENLALVAKALAGKGPLRDGMSEAAALAQIWRLASPELFLMLTRIEGLTPEQYAAWLEHTLGQLLLP</sequence>
<dbReference type="Pfam" id="PF00440">
    <property type="entry name" value="TetR_N"/>
    <property type="match status" value="1"/>
</dbReference>
<dbReference type="Proteomes" id="UP000095463">
    <property type="component" value="Unassembled WGS sequence"/>
</dbReference>
<dbReference type="PANTHER" id="PTHR30055">
    <property type="entry name" value="HTH-TYPE TRANSCRIPTIONAL REGULATOR RUTR"/>
    <property type="match status" value="1"/>
</dbReference>
<reference evidence="6 7" key="1">
    <citation type="journal article" date="2015" name="Genome Announc.">
        <title>Genome Assemblies of Three Soil-Associated Devosia species: D. insulae, D. limi, and D. soli.</title>
        <authorList>
            <person name="Hassan Y.I."/>
            <person name="Lepp D."/>
            <person name="Zhou T."/>
        </authorList>
    </citation>
    <scope>NUCLEOTIDE SEQUENCE [LARGE SCALE GENOMIC DNA]</scope>
    <source>
        <strain evidence="6 7">DS-56</strain>
    </source>
</reference>
<evidence type="ECO:0000256" key="2">
    <source>
        <dbReference type="ARBA" id="ARBA00023125"/>
    </source>
</evidence>
<dbReference type="OrthoDB" id="9816431at2"/>